<keyword evidence="1" id="KW-1133">Transmembrane helix</keyword>
<keyword evidence="1" id="KW-0812">Transmembrane</keyword>
<keyword evidence="1" id="KW-0472">Membrane</keyword>
<gene>
    <name evidence="2" type="ORF">METZ01_LOCUS40477</name>
</gene>
<protein>
    <submittedName>
        <fullName evidence="2">Uncharacterized protein</fullName>
    </submittedName>
</protein>
<evidence type="ECO:0000313" key="2">
    <source>
        <dbReference type="EMBL" id="SUZ87623.1"/>
    </source>
</evidence>
<organism evidence="2">
    <name type="scientific">marine metagenome</name>
    <dbReference type="NCBI Taxonomy" id="408172"/>
    <lineage>
        <taxon>unclassified sequences</taxon>
        <taxon>metagenomes</taxon>
        <taxon>ecological metagenomes</taxon>
    </lineage>
</organism>
<dbReference type="AlphaFoldDB" id="A0A381REF0"/>
<dbReference type="EMBL" id="UINC01001733">
    <property type="protein sequence ID" value="SUZ87623.1"/>
    <property type="molecule type" value="Genomic_DNA"/>
</dbReference>
<proteinExistence type="predicted"/>
<evidence type="ECO:0000256" key="1">
    <source>
        <dbReference type="SAM" id="Phobius"/>
    </source>
</evidence>
<sequence length="79" mass="8919">MFGVILKVLKFFFLDQVVEELQKKDAGEITSSDIEHAVRRVGTEVMISPITDNLFLIHALNIALGLLLFGLPFSLFWVL</sequence>
<feature type="transmembrane region" description="Helical" evidence="1">
    <location>
        <begin position="55"/>
        <end position="78"/>
    </location>
</feature>
<accession>A0A381REF0</accession>
<name>A0A381REF0_9ZZZZ</name>
<reference evidence="2" key="1">
    <citation type="submission" date="2018-05" db="EMBL/GenBank/DDBJ databases">
        <authorList>
            <person name="Lanie J.A."/>
            <person name="Ng W.-L."/>
            <person name="Kazmierczak K.M."/>
            <person name="Andrzejewski T.M."/>
            <person name="Davidsen T.M."/>
            <person name="Wayne K.J."/>
            <person name="Tettelin H."/>
            <person name="Glass J.I."/>
            <person name="Rusch D."/>
            <person name="Podicherti R."/>
            <person name="Tsui H.-C.T."/>
            <person name="Winkler M.E."/>
        </authorList>
    </citation>
    <scope>NUCLEOTIDE SEQUENCE</scope>
</reference>